<keyword evidence="6 8" id="KW-0418">Kinase</keyword>
<evidence type="ECO:0000256" key="2">
    <source>
        <dbReference type="ARBA" id="ARBA00022679"/>
    </source>
</evidence>
<proteinExistence type="inferred from homology"/>
<dbReference type="Proteomes" id="UP000196317">
    <property type="component" value="Unassembled WGS sequence"/>
</dbReference>
<evidence type="ECO:0000313" key="8">
    <source>
        <dbReference type="EMBL" id="OUT07380.1"/>
    </source>
</evidence>
<evidence type="ECO:0000256" key="7">
    <source>
        <dbReference type="NCBIfam" id="TIGR00152"/>
    </source>
</evidence>
<dbReference type="GO" id="GO:0015937">
    <property type="term" value="P:coenzyme A biosynthetic process"/>
    <property type="evidence" value="ECO:0007669"/>
    <property type="project" value="UniProtKB-UniRule"/>
</dbReference>
<keyword evidence="5 6" id="KW-0173">Coenzyme A biosynthesis</keyword>
<keyword evidence="6" id="KW-0963">Cytoplasm</keyword>
<dbReference type="EC" id="2.7.1.24" evidence="6 7"/>
<comment type="catalytic activity">
    <reaction evidence="6">
        <text>3'-dephospho-CoA + ATP = ADP + CoA + H(+)</text>
        <dbReference type="Rhea" id="RHEA:18245"/>
        <dbReference type="ChEBI" id="CHEBI:15378"/>
        <dbReference type="ChEBI" id="CHEBI:30616"/>
        <dbReference type="ChEBI" id="CHEBI:57287"/>
        <dbReference type="ChEBI" id="CHEBI:57328"/>
        <dbReference type="ChEBI" id="CHEBI:456216"/>
        <dbReference type="EC" id="2.7.1.24"/>
    </reaction>
</comment>
<evidence type="ECO:0000313" key="9">
    <source>
        <dbReference type="Proteomes" id="UP000196317"/>
    </source>
</evidence>
<keyword evidence="3 6" id="KW-0547">Nucleotide-binding</keyword>
<gene>
    <name evidence="6" type="primary">coaE</name>
    <name evidence="8" type="ORF">B9N65_07115</name>
</gene>
<feature type="binding site" evidence="6">
    <location>
        <begin position="15"/>
        <end position="20"/>
    </location>
    <ligand>
        <name>ATP</name>
        <dbReference type="ChEBI" id="CHEBI:30616"/>
    </ligand>
</feature>
<dbReference type="GO" id="GO:0005737">
    <property type="term" value="C:cytoplasm"/>
    <property type="evidence" value="ECO:0007669"/>
    <property type="project" value="UniProtKB-SubCell"/>
</dbReference>
<sequence length="200" mass="22778">MQNFPNAYVITGSIASGKSTVVNLLKERGFSVIDADLIAHEQLEICKREIVEVFGEQILDEAGKIDRKKLGAIVFNEPKKLKNLEQILHPKIKAEIFFKASQFEGLGQVYFVDIPLFFEKKERYSEFKNVAVIYAPKELLLSRLMNRNALNLEAAKARVGLQMDIEQKKKMAKFVIDNSSDMEHLKLELEKFLGQICAIS</sequence>
<accession>A0A1Y5MFK3</accession>
<dbReference type="UniPathway" id="UPA00241">
    <property type="reaction ID" value="UER00356"/>
</dbReference>
<evidence type="ECO:0000256" key="3">
    <source>
        <dbReference type="ARBA" id="ARBA00022741"/>
    </source>
</evidence>
<dbReference type="RefSeq" id="WP_087583369.1">
    <property type="nucleotide sequence ID" value="NZ_NDYN01000006.1"/>
</dbReference>
<dbReference type="AlphaFoldDB" id="A0A1Y5MFK3"/>
<dbReference type="CDD" id="cd02022">
    <property type="entry name" value="DPCK"/>
    <property type="match status" value="1"/>
</dbReference>
<comment type="caution">
    <text evidence="8">The sequence shown here is derived from an EMBL/GenBank/DDBJ whole genome shotgun (WGS) entry which is preliminary data.</text>
</comment>
<dbReference type="PROSITE" id="PS51219">
    <property type="entry name" value="DPCK"/>
    <property type="match status" value="1"/>
</dbReference>
<dbReference type="HAMAP" id="MF_00376">
    <property type="entry name" value="Dephospho_CoA_kinase"/>
    <property type="match status" value="1"/>
</dbReference>
<comment type="function">
    <text evidence="6">Catalyzes the phosphorylation of the 3'-hydroxyl group of dephosphocoenzyme A to form coenzyme A.</text>
</comment>
<keyword evidence="4 6" id="KW-0067">ATP-binding</keyword>
<dbReference type="SUPFAM" id="SSF52540">
    <property type="entry name" value="P-loop containing nucleoside triphosphate hydrolases"/>
    <property type="match status" value="1"/>
</dbReference>
<dbReference type="InterPro" id="IPR027417">
    <property type="entry name" value="P-loop_NTPase"/>
</dbReference>
<dbReference type="Gene3D" id="3.40.50.300">
    <property type="entry name" value="P-loop containing nucleotide triphosphate hydrolases"/>
    <property type="match status" value="1"/>
</dbReference>
<dbReference type="InterPro" id="IPR001977">
    <property type="entry name" value="Depp_CoAkinase"/>
</dbReference>
<protein>
    <recommendedName>
        <fullName evidence="6 7">Dephospho-CoA kinase</fullName>
        <ecNumber evidence="6 7">2.7.1.24</ecNumber>
    </recommendedName>
    <alternativeName>
        <fullName evidence="6">Dephosphocoenzyme A kinase</fullName>
    </alternativeName>
</protein>
<dbReference type="Pfam" id="PF01121">
    <property type="entry name" value="CoaE"/>
    <property type="match status" value="1"/>
</dbReference>
<organism evidence="8 9">
    <name type="scientific">Campylobacter concisus</name>
    <dbReference type="NCBI Taxonomy" id="199"/>
    <lineage>
        <taxon>Bacteria</taxon>
        <taxon>Pseudomonadati</taxon>
        <taxon>Campylobacterota</taxon>
        <taxon>Epsilonproteobacteria</taxon>
        <taxon>Campylobacterales</taxon>
        <taxon>Campylobacteraceae</taxon>
        <taxon>Campylobacter</taxon>
    </lineage>
</organism>
<dbReference type="GO" id="GO:0005524">
    <property type="term" value="F:ATP binding"/>
    <property type="evidence" value="ECO:0007669"/>
    <property type="project" value="UniProtKB-UniRule"/>
</dbReference>
<evidence type="ECO:0000256" key="4">
    <source>
        <dbReference type="ARBA" id="ARBA00022840"/>
    </source>
</evidence>
<dbReference type="EMBL" id="NDYN01000006">
    <property type="protein sequence ID" value="OUT07380.1"/>
    <property type="molecule type" value="Genomic_DNA"/>
</dbReference>
<name>A0A1Y5MFK3_9BACT</name>
<comment type="subcellular location">
    <subcellularLocation>
        <location evidence="6">Cytoplasm</location>
    </subcellularLocation>
</comment>
<reference evidence="8 9" key="1">
    <citation type="submission" date="2017-04" db="EMBL/GenBank/DDBJ databases">
        <title>Complete genome of Campylobacter concisus ATCC 33237T and draft genomes for an additional eight well characterized C. concisus strains.</title>
        <authorList>
            <person name="Cornelius A.J."/>
            <person name="Miller W.G."/>
            <person name="Lastovica A.J."/>
            <person name="On S.L."/>
            <person name="French N.P."/>
            <person name="Vandenberg O."/>
            <person name="Biggs P.J."/>
        </authorList>
    </citation>
    <scope>NUCLEOTIDE SEQUENCE [LARGE SCALE GENOMIC DNA]</scope>
    <source>
        <strain evidence="8 9">CCUG 19995</strain>
    </source>
</reference>
<dbReference type="NCBIfam" id="TIGR00152">
    <property type="entry name" value="dephospho-CoA kinase"/>
    <property type="match status" value="1"/>
</dbReference>
<comment type="similarity">
    <text evidence="1 6">Belongs to the CoaE family.</text>
</comment>
<evidence type="ECO:0000256" key="6">
    <source>
        <dbReference type="HAMAP-Rule" id="MF_00376"/>
    </source>
</evidence>
<evidence type="ECO:0000256" key="5">
    <source>
        <dbReference type="ARBA" id="ARBA00022993"/>
    </source>
</evidence>
<dbReference type="PANTHER" id="PTHR10695">
    <property type="entry name" value="DEPHOSPHO-COA KINASE-RELATED"/>
    <property type="match status" value="1"/>
</dbReference>
<dbReference type="GO" id="GO:0004140">
    <property type="term" value="F:dephospho-CoA kinase activity"/>
    <property type="evidence" value="ECO:0007669"/>
    <property type="project" value="UniProtKB-UniRule"/>
</dbReference>
<evidence type="ECO:0000256" key="1">
    <source>
        <dbReference type="ARBA" id="ARBA00009018"/>
    </source>
</evidence>
<dbReference type="PANTHER" id="PTHR10695:SF46">
    <property type="entry name" value="BIFUNCTIONAL COENZYME A SYNTHASE-RELATED"/>
    <property type="match status" value="1"/>
</dbReference>
<keyword evidence="2 6" id="KW-0808">Transferase</keyword>
<comment type="pathway">
    <text evidence="6">Cofactor biosynthesis; coenzyme A biosynthesis; CoA from (R)-pantothenate: step 5/5.</text>
</comment>